<reference evidence="8" key="1">
    <citation type="submission" date="2017-08" db="EMBL/GenBank/DDBJ databases">
        <authorList>
            <person name="Polle J.E."/>
            <person name="Barry K."/>
            <person name="Cushman J."/>
            <person name="Schmutz J."/>
            <person name="Tran D."/>
            <person name="Hathwaick L.T."/>
            <person name="Yim W.C."/>
            <person name="Jenkins J."/>
            <person name="Mckie-Krisberg Z.M."/>
            <person name="Prochnik S."/>
            <person name="Lindquist E."/>
            <person name="Dockter R.B."/>
            <person name="Adam C."/>
            <person name="Molina H."/>
            <person name="Bunkerborg J."/>
            <person name="Jin E."/>
            <person name="Buchheim M."/>
            <person name="Magnuson J."/>
        </authorList>
    </citation>
    <scope>NUCLEOTIDE SEQUENCE</scope>
    <source>
        <strain evidence="8">CCAP 19/18</strain>
    </source>
</reference>
<organism evidence="8 9">
    <name type="scientific">Dunaliella salina</name>
    <name type="common">Green alga</name>
    <name type="synonym">Protococcus salinus</name>
    <dbReference type="NCBI Taxonomy" id="3046"/>
    <lineage>
        <taxon>Eukaryota</taxon>
        <taxon>Viridiplantae</taxon>
        <taxon>Chlorophyta</taxon>
        <taxon>core chlorophytes</taxon>
        <taxon>Chlorophyceae</taxon>
        <taxon>CS clade</taxon>
        <taxon>Chlamydomonadales</taxon>
        <taxon>Dunaliellaceae</taxon>
        <taxon>Dunaliella</taxon>
    </lineage>
</organism>
<dbReference type="PANTHER" id="PTHR21646:SF16">
    <property type="entry name" value="U4_U6.U5 TRI-SNRNP-ASSOCIATED PROTEIN 2"/>
    <property type="match status" value="1"/>
</dbReference>
<evidence type="ECO:0000256" key="2">
    <source>
        <dbReference type="ARBA" id="ARBA00022771"/>
    </source>
</evidence>
<feature type="region of interest" description="Disordered" evidence="5">
    <location>
        <begin position="1"/>
        <end position="104"/>
    </location>
</feature>
<dbReference type="Gene3D" id="3.90.70.10">
    <property type="entry name" value="Cysteine proteinases"/>
    <property type="match status" value="1"/>
</dbReference>
<evidence type="ECO:0000256" key="5">
    <source>
        <dbReference type="SAM" id="MobiDB-lite"/>
    </source>
</evidence>
<evidence type="ECO:0000259" key="6">
    <source>
        <dbReference type="PROSITE" id="PS50235"/>
    </source>
</evidence>
<evidence type="ECO:0000313" key="8">
    <source>
        <dbReference type="EMBL" id="KAF5835880.1"/>
    </source>
</evidence>
<dbReference type="SUPFAM" id="SSF54001">
    <property type="entry name" value="Cysteine proteinases"/>
    <property type="match status" value="1"/>
</dbReference>
<dbReference type="SUPFAM" id="SSF57850">
    <property type="entry name" value="RING/U-box"/>
    <property type="match status" value="1"/>
</dbReference>
<keyword evidence="9" id="KW-1185">Reference proteome</keyword>
<dbReference type="InterPro" id="IPR001607">
    <property type="entry name" value="Znf_UBP"/>
</dbReference>
<evidence type="ECO:0000256" key="3">
    <source>
        <dbReference type="ARBA" id="ARBA00022833"/>
    </source>
</evidence>
<feature type="domain" description="UBP-type" evidence="7">
    <location>
        <begin position="106"/>
        <end position="203"/>
    </location>
</feature>
<keyword evidence="1" id="KW-0479">Metal-binding</keyword>
<evidence type="ECO:0000256" key="4">
    <source>
        <dbReference type="PROSITE-ProRule" id="PRU00502"/>
    </source>
</evidence>
<dbReference type="InterPro" id="IPR028889">
    <property type="entry name" value="USP"/>
</dbReference>
<dbReference type="Proteomes" id="UP000815325">
    <property type="component" value="Unassembled WGS sequence"/>
</dbReference>
<dbReference type="SMART" id="SM00290">
    <property type="entry name" value="ZnF_UBP"/>
    <property type="match status" value="1"/>
</dbReference>
<dbReference type="EMBL" id="MU069684">
    <property type="protein sequence ID" value="KAF5835880.1"/>
    <property type="molecule type" value="Genomic_DNA"/>
</dbReference>
<evidence type="ECO:0000256" key="1">
    <source>
        <dbReference type="ARBA" id="ARBA00022723"/>
    </source>
</evidence>
<dbReference type="Pfam" id="PF00443">
    <property type="entry name" value="UCH"/>
    <property type="match status" value="1"/>
</dbReference>
<comment type="caution">
    <text evidence="8">The sequence shown here is derived from an EMBL/GenBank/DDBJ whole genome shotgun (WGS) entry which is preliminary data.</text>
</comment>
<dbReference type="InterPro" id="IPR001394">
    <property type="entry name" value="Peptidase_C19_UCH"/>
</dbReference>
<dbReference type="PANTHER" id="PTHR21646">
    <property type="entry name" value="UBIQUITIN CARBOXYL-TERMINAL HYDROLASE"/>
    <property type="match status" value="1"/>
</dbReference>
<dbReference type="InterPro" id="IPR050185">
    <property type="entry name" value="Ub_carboxyl-term_hydrolase"/>
</dbReference>
<dbReference type="Pfam" id="PF02148">
    <property type="entry name" value="zf-UBP"/>
    <property type="match status" value="1"/>
</dbReference>
<proteinExistence type="predicted"/>
<dbReference type="InterPro" id="IPR038765">
    <property type="entry name" value="Papain-like_cys_pep_sf"/>
</dbReference>
<protein>
    <submittedName>
        <fullName evidence="8">Uncharacterized protein</fullName>
    </submittedName>
</protein>
<keyword evidence="3" id="KW-0862">Zinc</keyword>
<name>A0ABQ7GMQ4_DUNSA</name>
<feature type="domain" description="USP" evidence="6">
    <location>
        <begin position="228"/>
        <end position="468"/>
    </location>
</feature>
<dbReference type="PROSITE" id="PS50271">
    <property type="entry name" value="ZF_UBP"/>
    <property type="match status" value="1"/>
</dbReference>
<gene>
    <name evidence="8" type="ORF">DUNSADRAFT_6693</name>
</gene>
<sequence length="468" mass="52524">MAEASLLAHFLGSYDDSDNAGVKREREEDEQAGPQAKREHRAQQEEEPNHTLSSQQQDGHHQPQQQQQQQQQQQHGEVKPEEEDDDENQGVYMPRSSSRAAVKKGTECPYLDTVSRQNLDFDFEKCCSVTLTHVNVYVCLVCGKYYQGRSLHTQAYTHSLETGHHMFMKLDNGKVYCLPDNYEVVDRSLDDVRHVLDPRFTPADVAKLDKDVTWARSLDGTEYMPGLVGLNNMKRHDYANTIVQILARIPAIRDFFLIPENYKGCKSLLVSRCGELLRKIWNTRNFKGQVSPHEFMQAVILASKKRFTLDTQSDPVEFASWLLNALHADLTGGKIKKQSIITKCFQGELEVTTEKGTGKGKAATAAADVVERMPFLLLGLDLPPAPLFKDTLEKNIIPQALERCHEVAFEVVKSDGKSRAYRQCHVTTGSIKAQARWHASTAAAEASLVPARGHRSGALAVVLVVKTR</sequence>
<feature type="compositionally biased region" description="Low complexity" evidence="5">
    <location>
        <begin position="62"/>
        <end position="75"/>
    </location>
</feature>
<accession>A0ABQ7GMQ4</accession>
<dbReference type="InterPro" id="IPR013083">
    <property type="entry name" value="Znf_RING/FYVE/PHD"/>
</dbReference>
<evidence type="ECO:0000313" key="9">
    <source>
        <dbReference type="Proteomes" id="UP000815325"/>
    </source>
</evidence>
<dbReference type="PROSITE" id="PS50235">
    <property type="entry name" value="USP_3"/>
    <property type="match status" value="1"/>
</dbReference>
<dbReference type="Gene3D" id="3.30.40.10">
    <property type="entry name" value="Zinc/RING finger domain, C3HC4 (zinc finger)"/>
    <property type="match status" value="1"/>
</dbReference>
<keyword evidence="2 4" id="KW-0863">Zinc-finger</keyword>
<evidence type="ECO:0000259" key="7">
    <source>
        <dbReference type="PROSITE" id="PS50271"/>
    </source>
</evidence>